<dbReference type="EMBL" id="JBGMDY010000010">
    <property type="protein sequence ID" value="KAL2320813.1"/>
    <property type="molecule type" value="Genomic_DNA"/>
</dbReference>
<proteinExistence type="predicted"/>
<evidence type="ECO:0000313" key="8">
    <source>
        <dbReference type="EMBL" id="KAL2320813.1"/>
    </source>
</evidence>
<dbReference type="GO" id="GO:0003677">
    <property type="term" value="F:DNA binding"/>
    <property type="evidence" value="ECO:0007669"/>
    <property type="project" value="UniProtKB-KW"/>
</dbReference>
<protein>
    <recommendedName>
        <fullName evidence="7">AP2/ERF domain-containing protein</fullName>
    </recommendedName>
</protein>
<evidence type="ECO:0000256" key="6">
    <source>
        <dbReference type="SAM" id="MobiDB-lite"/>
    </source>
</evidence>
<dbReference type="AlphaFoldDB" id="A0ABD1LBL8"/>
<dbReference type="PROSITE" id="PS51032">
    <property type="entry name" value="AP2_ERF"/>
    <property type="match status" value="2"/>
</dbReference>
<feature type="compositionally biased region" description="Polar residues" evidence="6">
    <location>
        <begin position="1"/>
        <end position="15"/>
    </location>
</feature>
<feature type="compositionally biased region" description="Basic and acidic residues" evidence="6">
    <location>
        <begin position="245"/>
        <end position="258"/>
    </location>
</feature>
<evidence type="ECO:0000256" key="2">
    <source>
        <dbReference type="ARBA" id="ARBA00023015"/>
    </source>
</evidence>
<dbReference type="CDD" id="cd00018">
    <property type="entry name" value="AP2"/>
    <property type="match status" value="1"/>
</dbReference>
<comment type="subcellular location">
    <subcellularLocation>
        <location evidence="1">Nucleus</location>
    </subcellularLocation>
</comment>
<keyword evidence="2" id="KW-0805">Transcription regulation</keyword>
<keyword evidence="5" id="KW-0539">Nucleus</keyword>
<dbReference type="SMART" id="SM00380">
    <property type="entry name" value="AP2"/>
    <property type="match status" value="2"/>
</dbReference>
<feature type="region of interest" description="Disordered" evidence="6">
    <location>
        <begin position="1"/>
        <end position="39"/>
    </location>
</feature>
<dbReference type="InterPro" id="IPR016177">
    <property type="entry name" value="DNA-bd_dom_sf"/>
</dbReference>
<keyword evidence="9" id="KW-1185">Reference proteome</keyword>
<evidence type="ECO:0000256" key="1">
    <source>
        <dbReference type="ARBA" id="ARBA00004123"/>
    </source>
</evidence>
<dbReference type="SUPFAM" id="SSF54171">
    <property type="entry name" value="DNA-binding domain"/>
    <property type="match status" value="2"/>
</dbReference>
<comment type="caution">
    <text evidence="8">The sequence shown here is derived from an EMBL/GenBank/DDBJ whole genome shotgun (WGS) entry which is preliminary data.</text>
</comment>
<evidence type="ECO:0000313" key="9">
    <source>
        <dbReference type="Proteomes" id="UP001603857"/>
    </source>
</evidence>
<evidence type="ECO:0000256" key="4">
    <source>
        <dbReference type="ARBA" id="ARBA00023163"/>
    </source>
</evidence>
<feature type="domain" description="AP2/ERF" evidence="7">
    <location>
        <begin position="133"/>
        <end position="191"/>
    </location>
</feature>
<evidence type="ECO:0000256" key="3">
    <source>
        <dbReference type="ARBA" id="ARBA00023125"/>
    </source>
</evidence>
<name>A0ABD1LBL8_9FABA</name>
<evidence type="ECO:0000256" key="5">
    <source>
        <dbReference type="ARBA" id="ARBA00023242"/>
    </source>
</evidence>
<reference evidence="8 9" key="1">
    <citation type="submission" date="2024-08" db="EMBL/GenBank/DDBJ databases">
        <title>Insights into the chromosomal genome structure of Flemingia macrophylla.</title>
        <authorList>
            <person name="Ding Y."/>
            <person name="Zhao Y."/>
            <person name="Bi W."/>
            <person name="Wu M."/>
            <person name="Zhao G."/>
            <person name="Gong Y."/>
            <person name="Li W."/>
            <person name="Zhang P."/>
        </authorList>
    </citation>
    <scope>NUCLEOTIDE SEQUENCE [LARGE SCALE GENOMIC DNA]</scope>
    <source>
        <strain evidence="8">DYQJB</strain>
        <tissue evidence="8">Leaf</tissue>
    </source>
</reference>
<dbReference type="PANTHER" id="PTHR32467:SF241">
    <property type="entry name" value="OS01G0899800 PROTEIN"/>
    <property type="match status" value="1"/>
</dbReference>
<keyword evidence="3" id="KW-0238">DNA-binding</keyword>
<sequence>MLPTNYDISSVQPTVAASEETSDFGHQKDDKEEPSGYRGVQTVKDKPFYISQVRENDATKSERITCVGKFDKEENAARAHDLVALKLLESNAKTNFPENQYKSAMEAMTEMSQTEVVETVRSLSFTFFKPISAYRGVSSRDLCTGKWEASFRQGSDDIRFLGIFDTEEAAARAFDIESIRLKGHNARTNFNIKLYNVDAILHGETDENIIYQSKGTVAVEATQLFEEVLQNIISNGTSTLSDDTSNVRREGAQEEQKNAELTCESGEDDG</sequence>
<accession>A0ABD1LBL8</accession>
<organism evidence="8 9">
    <name type="scientific">Flemingia macrophylla</name>
    <dbReference type="NCBI Taxonomy" id="520843"/>
    <lineage>
        <taxon>Eukaryota</taxon>
        <taxon>Viridiplantae</taxon>
        <taxon>Streptophyta</taxon>
        <taxon>Embryophyta</taxon>
        <taxon>Tracheophyta</taxon>
        <taxon>Spermatophyta</taxon>
        <taxon>Magnoliopsida</taxon>
        <taxon>eudicotyledons</taxon>
        <taxon>Gunneridae</taxon>
        <taxon>Pentapetalae</taxon>
        <taxon>rosids</taxon>
        <taxon>fabids</taxon>
        <taxon>Fabales</taxon>
        <taxon>Fabaceae</taxon>
        <taxon>Papilionoideae</taxon>
        <taxon>50 kb inversion clade</taxon>
        <taxon>NPAAA clade</taxon>
        <taxon>indigoferoid/millettioid clade</taxon>
        <taxon>Phaseoleae</taxon>
        <taxon>Flemingia</taxon>
    </lineage>
</organism>
<feature type="domain" description="AP2/ERF" evidence="7">
    <location>
        <begin position="36"/>
        <end position="97"/>
    </location>
</feature>
<dbReference type="InterPro" id="IPR001471">
    <property type="entry name" value="AP2/ERF_dom"/>
</dbReference>
<dbReference type="InterPro" id="IPR036955">
    <property type="entry name" value="AP2/ERF_dom_sf"/>
</dbReference>
<dbReference type="Proteomes" id="UP001603857">
    <property type="component" value="Unassembled WGS sequence"/>
</dbReference>
<feature type="region of interest" description="Disordered" evidence="6">
    <location>
        <begin position="239"/>
        <end position="270"/>
    </location>
</feature>
<feature type="compositionally biased region" description="Basic and acidic residues" evidence="6">
    <location>
        <begin position="23"/>
        <end position="35"/>
    </location>
</feature>
<dbReference type="PANTHER" id="PTHR32467">
    <property type="entry name" value="AP2-LIKE ETHYLENE-RESPONSIVE TRANSCRIPTION FACTOR"/>
    <property type="match status" value="1"/>
</dbReference>
<keyword evidence="4" id="KW-0804">Transcription</keyword>
<evidence type="ECO:0000259" key="7">
    <source>
        <dbReference type="PROSITE" id="PS51032"/>
    </source>
</evidence>
<gene>
    <name evidence="8" type="ORF">Fmac_029782</name>
</gene>
<dbReference type="Gene3D" id="3.30.730.10">
    <property type="entry name" value="AP2/ERF domain"/>
    <property type="match status" value="2"/>
</dbReference>
<dbReference type="GO" id="GO:0005634">
    <property type="term" value="C:nucleus"/>
    <property type="evidence" value="ECO:0007669"/>
    <property type="project" value="UniProtKB-SubCell"/>
</dbReference>